<sequence>MVFYLGKLLLSGGGDAIQSSEINAFFASINNKAKPLLYIPLAGDPENRSYESCLNYVKKVFNPLGIDRITMWTELDNKTLEQLLNFSAVYLSGGSTVKLLSHFGVHFRRILKEYFVNGGIIYGQSAGAIVLGKTINVFDQAENDLDGLNIVSDYSLSCHYQKEHHSLISRYVQRNNQKVIALPEGTALYQTREEMFQIVGNDPVFVFDQNGKQELSHVAK</sequence>
<evidence type="ECO:0000256" key="3">
    <source>
        <dbReference type="ARBA" id="ARBA00022801"/>
    </source>
</evidence>
<dbReference type="InterPro" id="IPR005320">
    <property type="entry name" value="Peptidase_S51"/>
</dbReference>
<dbReference type="GO" id="GO:0006508">
    <property type="term" value="P:proteolysis"/>
    <property type="evidence" value="ECO:0007669"/>
    <property type="project" value="UniProtKB-KW"/>
</dbReference>
<dbReference type="SUPFAM" id="SSF52317">
    <property type="entry name" value="Class I glutamine amidotransferase-like"/>
    <property type="match status" value="1"/>
</dbReference>
<protein>
    <submittedName>
        <fullName evidence="5">Dipeptidase E</fullName>
    </submittedName>
</protein>
<evidence type="ECO:0000256" key="4">
    <source>
        <dbReference type="ARBA" id="ARBA00022825"/>
    </source>
</evidence>
<proteinExistence type="inferred from homology"/>
<keyword evidence="4" id="KW-0720">Serine protease</keyword>
<evidence type="ECO:0000313" key="6">
    <source>
        <dbReference type="Proteomes" id="UP000198752"/>
    </source>
</evidence>
<dbReference type="GO" id="GO:0008236">
    <property type="term" value="F:serine-type peptidase activity"/>
    <property type="evidence" value="ECO:0007669"/>
    <property type="project" value="UniProtKB-KW"/>
</dbReference>
<evidence type="ECO:0000313" key="5">
    <source>
        <dbReference type="EMBL" id="SFG84178.1"/>
    </source>
</evidence>
<evidence type="ECO:0000256" key="2">
    <source>
        <dbReference type="ARBA" id="ARBA00022670"/>
    </source>
</evidence>
<dbReference type="InterPro" id="IPR029062">
    <property type="entry name" value="Class_I_gatase-like"/>
</dbReference>
<gene>
    <name evidence="5" type="ORF">SAMN02982927_02957</name>
</gene>
<keyword evidence="2" id="KW-0645">Protease</keyword>
<reference evidence="6" key="1">
    <citation type="submission" date="2016-10" db="EMBL/GenBank/DDBJ databases">
        <authorList>
            <person name="Varghese N."/>
            <person name="Submissions S."/>
        </authorList>
    </citation>
    <scope>NUCLEOTIDE SEQUENCE [LARGE SCALE GENOMIC DNA]</scope>
    <source>
        <strain evidence="6">ATCC 700379</strain>
    </source>
</reference>
<accession>A0A1I2V4B7</accession>
<dbReference type="Pfam" id="PF03575">
    <property type="entry name" value="Peptidase_S51"/>
    <property type="match status" value="1"/>
</dbReference>
<dbReference type="AlphaFoldDB" id="A0A1I2V4B7"/>
<dbReference type="EMBL" id="FOOY01000024">
    <property type="protein sequence ID" value="SFG84178.1"/>
    <property type="molecule type" value="Genomic_DNA"/>
</dbReference>
<name>A0A1I2V4B7_9BACL</name>
<dbReference type="Proteomes" id="UP000198752">
    <property type="component" value="Unassembled WGS sequence"/>
</dbReference>
<keyword evidence="6" id="KW-1185">Reference proteome</keyword>
<evidence type="ECO:0000256" key="1">
    <source>
        <dbReference type="ARBA" id="ARBA00006534"/>
    </source>
</evidence>
<keyword evidence="3" id="KW-0378">Hydrolase</keyword>
<dbReference type="Gene3D" id="3.40.50.880">
    <property type="match status" value="1"/>
</dbReference>
<organism evidence="5 6">
    <name type="scientific">Sporolactobacillus nakayamae</name>
    <dbReference type="NCBI Taxonomy" id="269670"/>
    <lineage>
        <taxon>Bacteria</taxon>
        <taxon>Bacillati</taxon>
        <taxon>Bacillota</taxon>
        <taxon>Bacilli</taxon>
        <taxon>Bacillales</taxon>
        <taxon>Sporolactobacillaceae</taxon>
        <taxon>Sporolactobacillus</taxon>
    </lineage>
</organism>
<comment type="similarity">
    <text evidence="1">Belongs to the peptidase S51 family.</text>
</comment>
<dbReference type="OrthoDB" id="9778515at2"/>